<accession>T5LPW6</accession>
<name>T5LPW6_9BURK</name>
<comment type="caution">
    <text evidence="2">The sequence shown here is derived from an EMBL/GenBank/DDBJ whole genome shotgun (WGS) entry which is preliminary data.</text>
</comment>
<feature type="compositionally biased region" description="Basic residues" evidence="1">
    <location>
        <begin position="37"/>
        <end position="46"/>
    </location>
</feature>
<dbReference type="EMBL" id="ACDP02000011">
    <property type="protein sequence ID" value="EQM95262.1"/>
    <property type="molecule type" value="Genomic_DNA"/>
</dbReference>
<sequence>MPALAVFAAERACRRKKPGKRRLPALAEPPRCVRGSLRQRRSKAVRTRFSGQRSRTGNGGNRDGRWFTASRRRAGFPGFRGAQGGAMKREEARLRREKAGRPVFFAPMKEKERAGIRLSPLPLGRSRFAGLKWRGTRLLWDTPVSGRVFRPAG</sequence>
<dbReference type="HOGENOM" id="CLU_1711423_0_0_4"/>
<evidence type="ECO:0000313" key="2">
    <source>
        <dbReference type="EMBL" id="EQM95262.1"/>
    </source>
</evidence>
<reference evidence="2" key="1">
    <citation type="submission" date="2011-10" db="EMBL/GenBank/DDBJ databases">
        <title>The Genome Sequence of Oxalobacter formigenes HOxBLS.</title>
        <authorList>
            <consortium name="The Broad Institute Genome Sequencing Platform"/>
            <person name="Earl A."/>
            <person name="Ward D."/>
            <person name="Feldgarden M."/>
            <person name="Gevers D."/>
            <person name="Allison M.J."/>
            <person name="Humphrey S."/>
            <person name="Young S.K."/>
            <person name="Zeng Q."/>
            <person name="Gargeya S."/>
            <person name="Fitzgerald M."/>
            <person name="Haas B."/>
            <person name="Abouelleil A."/>
            <person name="Alvarado L."/>
            <person name="Arachchi H.M."/>
            <person name="Berlin A."/>
            <person name="Brown A."/>
            <person name="Chapman S.B."/>
            <person name="Chen Z."/>
            <person name="Dunbar C."/>
            <person name="Freedman E."/>
            <person name="Gearin G."/>
            <person name="Goldberg J."/>
            <person name="Griggs A."/>
            <person name="Gujja S."/>
            <person name="Heiman D."/>
            <person name="Howarth C."/>
            <person name="Larson L."/>
            <person name="Lui A."/>
            <person name="MacDonald P.J.P."/>
            <person name="Montmayeur A."/>
            <person name="Murphy C."/>
            <person name="Neiman D."/>
            <person name="Pearson M."/>
            <person name="Priest M."/>
            <person name="Roberts A."/>
            <person name="Saif S."/>
            <person name="Shea T."/>
            <person name="Shenoy N."/>
            <person name="Sisk P."/>
            <person name="Stolte C."/>
            <person name="Sykes S."/>
            <person name="Wortman J."/>
            <person name="Nusbaum C."/>
            <person name="Birren B."/>
        </authorList>
    </citation>
    <scope>NUCLEOTIDE SEQUENCE [LARGE SCALE GENOMIC DNA]</scope>
    <source>
        <strain evidence="2">HOxBLS</strain>
    </source>
</reference>
<dbReference type="Proteomes" id="UP000003973">
    <property type="component" value="Unassembled WGS sequence"/>
</dbReference>
<feature type="region of interest" description="Disordered" evidence="1">
    <location>
        <begin position="15"/>
        <end position="66"/>
    </location>
</feature>
<evidence type="ECO:0000313" key="3">
    <source>
        <dbReference type="Proteomes" id="UP000003973"/>
    </source>
</evidence>
<keyword evidence="3" id="KW-1185">Reference proteome</keyword>
<gene>
    <name evidence="2" type="ORF">OFAG_02183</name>
</gene>
<evidence type="ECO:0000256" key="1">
    <source>
        <dbReference type="SAM" id="MobiDB-lite"/>
    </source>
</evidence>
<dbReference type="AlphaFoldDB" id="T5LPW6"/>
<proteinExistence type="predicted"/>
<protein>
    <submittedName>
        <fullName evidence="2">Uncharacterized protein</fullName>
    </submittedName>
</protein>
<organism evidence="2 3">
    <name type="scientific">Oxalobacter paraformigenes</name>
    <dbReference type="NCBI Taxonomy" id="556268"/>
    <lineage>
        <taxon>Bacteria</taxon>
        <taxon>Pseudomonadati</taxon>
        <taxon>Pseudomonadota</taxon>
        <taxon>Betaproteobacteria</taxon>
        <taxon>Burkholderiales</taxon>
        <taxon>Oxalobacteraceae</taxon>
        <taxon>Oxalobacter</taxon>
    </lineage>
</organism>